<dbReference type="CDD" id="cd06224">
    <property type="entry name" value="REM"/>
    <property type="match status" value="1"/>
</dbReference>
<dbReference type="InterPro" id="IPR001895">
    <property type="entry name" value="RASGEF_cat_dom"/>
</dbReference>
<organism evidence="6 7">
    <name type="scientific">Parascaris univalens</name>
    <name type="common">Nematode worm</name>
    <dbReference type="NCBI Taxonomy" id="6257"/>
    <lineage>
        <taxon>Eukaryota</taxon>
        <taxon>Metazoa</taxon>
        <taxon>Ecdysozoa</taxon>
        <taxon>Nematoda</taxon>
        <taxon>Chromadorea</taxon>
        <taxon>Rhabditida</taxon>
        <taxon>Spirurina</taxon>
        <taxon>Ascaridomorpha</taxon>
        <taxon>Ascaridoidea</taxon>
        <taxon>Ascarididae</taxon>
        <taxon>Parascaris</taxon>
    </lineage>
</organism>
<evidence type="ECO:0000256" key="3">
    <source>
        <dbReference type="SAM" id="MobiDB-lite"/>
    </source>
</evidence>
<feature type="region of interest" description="Disordered" evidence="3">
    <location>
        <begin position="300"/>
        <end position="361"/>
    </location>
</feature>
<evidence type="ECO:0000256" key="2">
    <source>
        <dbReference type="PROSITE-ProRule" id="PRU00168"/>
    </source>
</evidence>
<protein>
    <submittedName>
        <fullName evidence="7">Rap guanine nucleotide exchange factor 1</fullName>
    </submittedName>
</protein>
<dbReference type="PANTHER" id="PTHR23113">
    <property type="entry name" value="GUANINE NUCLEOTIDE EXCHANGE FACTOR"/>
    <property type="match status" value="1"/>
</dbReference>
<dbReference type="InterPro" id="IPR000651">
    <property type="entry name" value="Ras-like_Gua-exchang_fac_N"/>
</dbReference>
<dbReference type="GO" id="GO:0005085">
    <property type="term" value="F:guanyl-nucleotide exchange factor activity"/>
    <property type="evidence" value="ECO:0007669"/>
    <property type="project" value="UniProtKB-KW"/>
</dbReference>
<keyword evidence="1 2" id="KW-0344">Guanine-nucleotide releasing factor</keyword>
<dbReference type="Proteomes" id="UP000887569">
    <property type="component" value="Unplaced"/>
</dbReference>
<feature type="region of interest" description="Disordered" evidence="3">
    <location>
        <begin position="159"/>
        <end position="190"/>
    </location>
</feature>
<dbReference type="SMART" id="SM00147">
    <property type="entry name" value="RasGEF"/>
    <property type="match status" value="1"/>
</dbReference>
<dbReference type="AlphaFoldDB" id="A0A915C7I3"/>
<dbReference type="Pfam" id="PF00617">
    <property type="entry name" value="RasGEF"/>
    <property type="match status" value="1"/>
</dbReference>
<dbReference type="Pfam" id="PF00618">
    <property type="entry name" value="RasGEF_N"/>
    <property type="match status" value="1"/>
</dbReference>
<feature type="domain" description="Ras-GEF" evidence="4">
    <location>
        <begin position="881"/>
        <end position="1113"/>
    </location>
</feature>
<feature type="compositionally biased region" description="Basic and acidic residues" evidence="3">
    <location>
        <begin position="400"/>
        <end position="414"/>
    </location>
</feature>
<dbReference type="CDD" id="cd00155">
    <property type="entry name" value="RasGEF"/>
    <property type="match status" value="1"/>
</dbReference>
<evidence type="ECO:0000313" key="6">
    <source>
        <dbReference type="Proteomes" id="UP000887569"/>
    </source>
</evidence>
<dbReference type="GO" id="GO:0007265">
    <property type="term" value="P:Ras protein signal transduction"/>
    <property type="evidence" value="ECO:0007669"/>
    <property type="project" value="TreeGrafter"/>
</dbReference>
<dbReference type="SMART" id="SM00229">
    <property type="entry name" value="RasGEFN"/>
    <property type="match status" value="1"/>
</dbReference>
<dbReference type="PROSITE" id="PS50212">
    <property type="entry name" value="RASGEF_NTER"/>
    <property type="match status" value="1"/>
</dbReference>
<reference evidence="7" key="1">
    <citation type="submission" date="2022-11" db="UniProtKB">
        <authorList>
            <consortium name="WormBaseParasite"/>
        </authorList>
    </citation>
    <scope>IDENTIFICATION</scope>
</reference>
<evidence type="ECO:0000259" key="4">
    <source>
        <dbReference type="PROSITE" id="PS50009"/>
    </source>
</evidence>
<evidence type="ECO:0000259" key="5">
    <source>
        <dbReference type="PROSITE" id="PS50212"/>
    </source>
</evidence>
<keyword evidence="6" id="KW-1185">Reference proteome</keyword>
<dbReference type="SUPFAM" id="SSF48366">
    <property type="entry name" value="Ras GEF"/>
    <property type="match status" value="1"/>
</dbReference>
<feature type="domain" description="N-terminal Ras-GEF" evidence="5">
    <location>
        <begin position="732"/>
        <end position="855"/>
    </location>
</feature>
<feature type="compositionally biased region" description="Polar residues" evidence="3">
    <location>
        <begin position="161"/>
        <end position="177"/>
    </location>
</feature>
<evidence type="ECO:0000313" key="7">
    <source>
        <dbReference type="WBParaSite" id="PgR100X_g002_t01"/>
    </source>
</evidence>
<name>A0A915C7I3_PARUN</name>
<dbReference type="InterPro" id="IPR023578">
    <property type="entry name" value="Ras_GEF_dom_sf"/>
</dbReference>
<evidence type="ECO:0000256" key="1">
    <source>
        <dbReference type="ARBA" id="ARBA00022658"/>
    </source>
</evidence>
<feature type="region of interest" description="Disordered" evidence="3">
    <location>
        <begin position="384"/>
        <end position="414"/>
    </location>
</feature>
<dbReference type="WBParaSite" id="PgR100X_g002_t01">
    <property type="protein sequence ID" value="PgR100X_g002_t01"/>
    <property type="gene ID" value="PgR100X_g002"/>
</dbReference>
<feature type="compositionally biased region" description="Low complexity" evidence="3">
    <location>
        <begin position="328"/>
        <end position="342"/>
    </location>
</feature>
<dbReference type="GO" id="GO:0005886">
    <property type="term" value="C:plasma membrane"/>
    <property type="evidence" value="ECO:0007669"/>
    <property type="project" value="TreeGrafter"/>
</dbReference>
<dbReference type="InterPro" id="IPR008937">
    <property type="entry name" value="Ras-like_GEF"/>
</dbReference>
<dbReference type="Gene3D" id="1.10.840.10">
    <property type="entry name" value="Ras guanine-nucleotide exchange factors catalytic domain"/>
    <property type="match status" value="1"/>
</dbReference>
<feature type="compositionally biased region" description="Low complexity" evidence="3">
    <location>
        <begin position="181"/>
        <end position="190"/>
    </location>
</feature>
<feature type="compositionally biased region" description="Polar residues" evidence="3">
    <location>
        <begin position="343"/>
        <end position="361"/>
    </location>
</feature>
<accession>A0A915C7I3</accession>
<proteinExistence type="predicted"/>
<sequence>MIDIYLISYLGKHLISSVQPTLMSSLTHHRLNPRGVTGSSRSNVSSPFANASLTDEIDDEHGRIFGSLHGEKFSRLHDHPRLQSNFQSRRLGSVRKPVRRTRSANLANTYSAHYDGSFELDNKDMFEAPTSTADFELAAMAALHPLSLKARFRSAFKGLKPNQTSGTMKPGSGSSVSRGHPMPATSTPAPAAPAFVKENAMPGTSASNGKAPKDIEVALQFFYEVMRTDKIEMLLGSVEAIFEAVIEFISHLKHKSLPILDALVAFLDWAENKMTEEDIEGAKSIKSEGVRLANDLQKKILEHNDKAPPTATRTSTNLRRQRRVSPPSTDSGFFTDFSSEGSPSINRSFSRTESTSASGTDQSIDDLLAQLNLRQVAKFEPIFPTVENDDSDDDDSAVTVDEHREEREEKKDTKTCEEEVQRLADGSEIRTKKTHTFNLQQSSKHVTIRTHGGGGGDEQVKNFQDGDISFNDDIETEDFFTTPLKPCFGRNRGVGVGANFGDHLREATPPEDGTSQKIKTVQHSNAVKQSVAKTAKRNGKVISDDAAHKIDTSELNAKQIETFKGEKLLDRQGSGSYEEQSVVKMGLPSGSSSPPPVPPKRRHVVQYMQTFGNKKEDEKDDFFKGATLASYIVLNDNLRYHEEQYRKQISFEFSLSGTSAPSQDFSNLSQLLQHSDYDRIRLPTRYTDEAEEAQQKTITYPQHLPLTGSPGVLESLDVSEWLVLRAKDAHSKPNEVRGGPKDALIAFATQPSGSLLYQEAFLTTYRTFVSSLELIQKLVRRYLYMCLTEDQASTKAARQSFSVLVRVVDELCAVELTRDLVRAVTSFVYRLIRDGNYTFAKILRRRLMVRIEQKSTAKKSPWSDIPMNVKSPKPVTLFEFRSGLLAKQMTYLDADLFQKIEPAEMLWWAQEQDEKKSPNLCAFTEHFNKVSYWVRTLVIQPSEQRLREKYLLKFVKIMKQLRSMGNYNSYLAILSALDSGPIRRLDWTKGALEMLKEHSAIMDSSHSFKNYRTLLAESRPPCLPYIGLVLQDLTFVNVGNSDYLSPDHCQGKTNLLNYGKRWQQFAILDSVRRFKSWNYSIEKDDRVLQFFGGFKNYLSEDDIWEISETIKPRARKNK</sequence>
<dbReference type="PROSITE" id="PS50009">
    <property type="entry name" value="RASGEF_CAT"/>
    <property type="match status" value="1"/>
</dbReference>
<feature type="compositionally biased region" description="Acidic residues" evidence="3">
    <location>
        <begin position="387"/>
        <end position="396"/>
    </location>
</feature>
<dbReference type="PANTHER" id="PTHR23113:SF224">
    <property type="entry name" value="RAP GUANINE NUCLEOTIDE EXCHANGE FACTOR 1"/>
    <property type="match status" value="1"/>
</dbReference>
<dbReference type="Gene3D" id="1.20.870.10">
    <property type="entry name" value="Son of sevenless (SoS) protein Chain: S domain 1"/>
    <property type="match status" value="1"/>
</dbReference>
<dbReference type="InterPro" id="IPR036964">
    <property type="entry name" value="RASGEF_cat_dom_sf"/>
</dbReference>